<evidence type="ECO:0000259" key="3">
    <source>
        <dbReference type="SMART" id="SM00065"/>
    </source>
</evidence>
<dbReference type="Pfam" id="PF13185">
    <property type="entry name" value="GAF_2"/>
    <property type="match status" value="1"/>
</dbReference>
<feature type="transmembrane region" description="Helical" evidence="2">
    <location>
        <begin position="50"/>
        <end position="69"/>
    </location>
</feature>
<feature type="transmembrane region" description="Helical" evidence="2">
    <location>
        <begin position="119"/>
        <end position="137"/>
    </location>
</feature>
<feature type="transmembrane region" description="Helical" evidence="2">
    <location>
        <begin position="25"/>
        <end position="44"/>
    </location>
</feature>
<dbReference type="SUPFAM" id="SSF55781">
    <property type="entry name" value="GAF domain-like"/>
    <property type="match status" value="1"/>
</dbReference>
<dbReference type="RefSeq" id="WP_009197242.1">
    <property type="nucleotide sequence ID" value="NZ_AODQ01000155.1"/>
</dbReference>
<sequence>MNQALHPKKISKARFFQAITQKSDAIISGAMIGFFLNGLFLSFFYDTWLISLGVGCLCLLGFYSCKYLLPHSALHQYVASSVFAIFMAQFIYQMHGMFEMHFWAFVAATLLITYQNWKLYIPLSLIIVVHHAGLAYLQYSGMQGVYFTQLSYMDMQTFAFHAALAVLIIGICGYWSYDLSRRTIADGLNQLLLEEQLSNVEKNIAFAEEISKGNLSLEHTLGEQQDELSKALINMRQSLLEASLREQHERFVNTGVARIGEILRNNINNLEELTDRVLKEIVTYLQLNQGGLFLVEEDEKDHKFLSLNACFAYNRKKYLQRSIEIGEGLVGQAYLEKDVLYLTDVPQGYTTITSGLGHATASSILIVPLVNNDEIIGILEVASLQVIPENHINFLKKASESIASTLLSARVNAKTKKLLEQAQYQAEAIQAQEEEMRQHLEELEATQEEVIRRTRSYEEQLTEKDEAIAQLREQLKQLELRSAVPYADHFSARKLEKMAD</sequence>
<dbReference type="EMBL" id="AODQ01000155">
    <property type="protein sequence ID" value="EMR01014.1"/>
    <property type="molecule type" value="Genomic_DNA"/>
</dbReference>
<name>M7NR74_9BACT</name>
<reference evidence="4 5" key="1">
    <citation type="journal article" date="2013" name="Genome Announc.">
        <title>Draft Genome Sequence of Cesiribacter andamanensis Strain AMV16T, Isolated from a Soil Sample from a Mud Volcano in the Andaman Islands, India.</title>
        <authorList>
            <person name="Shivaji S."/>
            <person name="Ara S."/>
            <person name="Begum Z."/>
            <person name="Srinivas T.N."/>
            <person name="Singh A."/>
            <person name="Kumar Pinnaka A."/>
        </authorList>
    </citation>
    <scope>NUCLEOTIDE SEQUENCE [LARGE SCALE GENOMIC DNA]</scope>
    <source>
        <strain evidence="4 5">AMV16</strain>
    </source>
</reference>
<evidence type="ECO:0000256" key="2">
    <source>
        <dbReference type="SAM" id="Phobius"/>
    </source>
</evidence>
<evidence type="ECO:0000313" key="5">
    <source>
        <dbReference type="Proteomes" id="UP000011910"/>
    </source>
</evidence>
<protein>
    <submittedName>
        <fullName evidence="4">Putative periplasmic ligand-binding sensor domain protein</fullName>
    </submittedName>
</protein>
<feature type="domain" description="GAF" evidence="3">
    <location>
        <begin position="269"/>
        <end position="416"/>
    </location>
</feature>
<keyword evidence="5" id="KW-1185">Reference proteome</keyword>
<dbReference type="AlphaFoldDB" id="M7NR74"/>
<dbReference type="STRING" id="1279009.ADICEAN_03863"/>
<keyword evidence="1" id="KW-0175">Coiled coil</keyword>
<comment type="caution">
    <text evidence="4">The sequence shown here is derived from an EMBL/GenBank/DDBJ whole genome shotgun (WGS) entry which is preliminary data.</text>
</comment>
<feature type="coiled-coil region" evidence="1">
    <location>
        <begin position="412"/>
        <end position="481"/>
    </location>
</feature>
<proteinExistence type="predicted"/>
<organism evidence="4 5">
    <name type="scientific">Cesiribacter andamanensis AMV16</name>
    <dbReference type="NCBI Taxonomy" id="1279009"/>
    <lineage>
        <taxon>Bacteria</taxon>
        <taxon>Pseudomonadati</taxon>
        <taxon>Bacteroidota</taxon>
        <taxon>Cytophagia</taxon>
        <taxon>Cytophagales</taxon>
        <taxon>Cesiribacteraceae</taxon>
        <taxon>Cesiribacter</taxon>
    </lineage>
</organism>
<evidence type="ECO:0000313" key="4">
    <source>
        <dbReference type="EMBL" id="EMR01014.1"/>
    </source>
</evidence>
<dbReference type="eggNOG" id="COG2203">
    <property type="taxonomic scope" value="Bacteria"/>
</dbReference>
<dbReference type="OrthoDB" id="1120715at2"/>
<dbReference type="InterPro" id="IPR029016">
    <property type="entry name" value="GAF-like_dom_sf"/>
</dbReference>
<gene>
    <name evidence="4" type="ORF">ADICEAN_03863</name>
</gene>
<feature type="transmembrane region" description="Helical" evidence="2">
    <location>
        <begin position="158"/>
        <end position="177"/>
    </location>
</feature>
<dbReference type="Proteomes" id="UP000011910">
    <property type="component" value="Unassembled WGS sequence"/>
</dbReference>
<keyword evidence="2" id="KW-1133">Transmembrane helix</keyword>
<dbReference type="InterPro" id="IPR003018">
    <property type="entry name" value="GAF"/>
</dbReference>
<dbReference type="SMART" id="SM00065">
    <property type="entry name" value="GAF"/>
    <property type="match status" value="1"/>
</dbReference>
<evidence type="ECO:0000256" key="1">
    <source>
        <dbReference type="SAM" id="Coils"/>
    </source>
</evidence>
<dbReference type="Gene3D" id="3.30.450.40">
    <property type="match status" value="1"/>
</dbReference>
<accession>M7NR74</accession>
<keyword evidence="2" id="KW-0812">Transmembrane</keyword>
<keyword evidence="2" id="KW-0472">Membrane</keyword>